<dbReference type="InterPro" id="IPR041698">
    <property type="entry name" value="Methyltransf_25"/>
</dbReference>
<accession>A0A506UET5</accession>
<dbReference type="Proteomes" id="UP000318801">
    <property type="component" value="Unassembled WGS sequence"/>
</dbReference>
<evidence type="ECO:0000256" key="1">
    <source>
        <dbReference type="ARBA" id="ARBA00022603"/>
    </source>
</evidence>
<dbReference type="GO" id="GO:0008168">
    <property type="term" value="F:methyltransferase activity"/>
    <property type="evidence" value="ECO:0007669"/>
    <property type="project" value="UniProtKB-KW"/>
</dbReference>
<dbReference type="PANTHER" id="PTHR43861">
    <property type="entry name" value="TRANS-ACONITATE 2-METHYLTRANSFERASE-RELATED"/>
    <property type="match status" value="1"/>
</dbReference>
<dbReference type="EMBL" id="VHLG01000003">
    <property type="protein sequence ID" value="TPW31405.1"/>
    <property type="molecule type" value="Genomic_DNA"/>
</dbReference>
<keyword evidence="1 4" id="KW-0489">Methyltransferase</keyword>
<keyword evidence="2 4" id="KW-0808">Transferase</keyword>
<evidence type="ECO:0000256" key="2">
    <source>
        <dbReference type="ARBA" id="ARBA00022679"/>
    </source>
</evidence>
<comment type="caution">
    <text evidence="4">The sequence shown here is derived from an EMBL/GenBank/DDBJ whole genome shotgun (WGS) entry which is preliminary data.</text>
</comment>
<evidence type="ECO:0000259" key="3">
    <source>
        <dbReference type="Pfam" id="PF13649"/>
    </source>
</evidence>
<dbReference type="PANTHER" id="PTHR43861:SF1">
    <property type="entry name" value="TRANS-ACONITATE 2-METHYLTRANSFERASE"/>
    <property type="match status" value="1"/>
</dbReference>
<evidence type="ECO:0000313" key="5">
    <source>
        <dbReference type="Proteomes" id="UP000318801"/>
    </source>
</evidence>
<dbReference type="OrthoDB" id="9804312at2"/>
<evidence type="ECO:0000313" key="4">
    <source>
        <dbReference type="EMBL" id="TPW31405.1"/>
    </source>
</evidence>
<name>A0A506UET5_9HYPH</name>
<feature type="domain" description="Methyltransferase" evidence="3">
    <location>
        <begin position="42"/>
        <end position="130"/>
    </location>
</feature>
<dbReference type="Pfam" id="PF13649">
    <property type="entry name" value="Methyltransf_25"/>
    <property type="match status" value="1"/>
</dbReference>
<sequence>MSEDRTFDFYNKEASVYAGASRVSNAERLSGFLKALPPGASILELGCGAGFDSAFMLAAGFDVTPSDGSPEMVREAEARLGRPVRLIPFEALEDAACYDGIWANACLLHVPRDRLAGVFMRIFTAMRAGGLFYASYKTGKPEGFDAYGRYYNYPERDALLMQYQAAGFRDIRIEARAGGGYGGEKVDWLYIFATRPNV</sequence>
<dbReference type="AlphaFoldDB" id="A0A506UET5"/>
<gene>
    <name evidence="4" type="ORF">FJU08_06455</name>
</gene>
<dbReference type="CDD" id="cd02440">
    <property type="entry name" value="AdoMet_MTases"/>
    <property type="match status" value="1"/>
</dbReference>
<dbReference type="InterPro" id="IPR029063">
    <property type="entry name" value="SAM-dependent_MTases_sf"/>
</dbReference>
<protein>
    <submittedName>
        <fullName evidence="4">Class I SAM-dependent methyltransferase</fullName>
    </submittedName>
</protein>
<dbReference type="Gene3D" id="3.40.50.150">
    <property type="entry name" value="Vaccinia Virus protein VP39"/>
    <property type="match status" value="1"/>
</dbReference>
<dbReference type="GO" id="GO:0032259">
    <property type="term" value="P:methylation"/>
    <property type="evidence" value="ECO:0007669"/>
    <property type="project" value="UniProtKB-KW"/>
</dbReference>
<keyword evidence="5" id="KW-1185">Reference proteome</keyword>
<dbReference type="RefSeq" id="WP_141148175.1">
    <property type="nucleotide sequence ID" value="NZ_VHLG01000003.1"/>
</dbReference>
<organism evidence="4 5">
    <name type="scientific">Martelella alba</name>
    <dbReference type="NCBI Taxonomy" id="2590451"/>
    <lineage>
        <taxon>Bacteria</taxon>
        <taxon>Pseudomonadati</taxon>
        <taxon>Pseudomonadota</taxon>
        <taxon>Alphaproteobacteria</taxon>
        <taxon>Hyphomicrobiales</taxon>
        <taxon>Aurantimonadaceae</taxon>
        <taxon>Martelella</taxon>
    </lineage>
</organism>
<reference evidence="4 5" key="1">
    <citation type="submission" date="2019-06" db="EMBL/GenBank/DDBJ databases">
        <authorList>
            <person name="Li M."/>
        </authorList>
    </citation>
    <scope>NUCLEOTIDE SEQUENCE [LARGE SCALE GENOMIC DNA]</scope>
    <source>
        <strain evidence="4 5">BGMRC2036</strain>
    </source>
</reference>
<proteinExistence type="predicted"/>
<dbReference type="SUPFAM" id="SSF53335">
    <property type="entry name" value="S-adenosyl-L-methionine-dependent methyltransferases"/>
    <property type="match status" value="1"/>
</dbReference>